<gene>
    <name evidence="1" type="ORF">GCM10009777_22040</name>
</gene>
<evidence type="ECO:0000313" key="1">
    <source>
        <dbReference type="EMBL" id="GAA1987338.1"/>
    </source>
</evidence>
<dbReference type="RefSeq" id="WP_344061825.1">
    <property type="nucleotide sequence ID" value="NZ_BAAAOH010000001.1"/>
</dbReference>
<comment type="caution">
    <text evidence="1">The sequence shown here is derived from an EMBL/GenBank/DDBJ whole genome shotgun (WGS) entry which is preliminary data.</text>
</comment>
<sequence>MIIEFESEVWQWGARDDSSWFFATVPPELSEDIREIPRMPRGFGSVRVRARIGGSEWTTSIFPDKGSGTYALPLKKAVRDAEGLEKGASTLVRLEVLDG</sequence>
<evidence type="ECO:0000313" key="2">
    <source>
        <dbReference type="Proteomes" id="UP001500326"/>
    </source>
</evidence>
<dbReference type="EMBL" id="BAAAOH010000001">
    <property type="protein sequence ID" value="GAA1987338.1"/>
    <property type="molecule type" value="Genomic_DNA"/>
</dbReference>
<dbReference type="SUPFAM" id="SSF141694">
    <property type="entry name" value="AF2212/PG0164-like"/>
    <property type="match status" value="1"/>
</dbReference>
<dbReference type="Pfam" id="PF08922">
    <property type="entry name" value="DUF1905"/>
    <property type="match status" value="1"/>
</dbReference>
<protein>
    <submittedName>
        <fullName evidence="1">DUF1905 domain-containing protein</fullName>
    </submittedName>
</protein>
<accession>A0ABN2SIY0</accession>
<reference evidence="1 2" key="1">
    <citation type="journal article" date="2019" name="Int. J. Syst. Evol. Microbiol.">
        <title>The Global Catalogue of Microorganisms (GCM) 10K type strain sequencing project: providing services to taxonomists for standard genome sequencing and annotation.</title>
        <authorList>
            <consortium name="The Broad Institute Genomics Platform"/>
            <consortium name="The Broad Institute Genome Sequencing Center for Infectious Disease"/>
            <person name="Wu L."/>
            <person name="Ma J."/>
        </authorList>
    </citation>
    <scope>NUCLEOTIDE SEQUENCE [LARGE SCALE GENOMIC DNA]</scope>
    <source>
        <strain evidence="1 2">JCM 14902</strain>
    </source>
</reference>
<organism evidence="1 2">
    <name type="scientific">Microbacterium pumilum</name>
    <dbReference type="NCBI Taxonomy" id="344165"/>
    <lineage>
        <taxon>Bacteria</taxon>
        <taxon>Bacillati</taxon>
        <taxon>Actinomycetota</taxon>
        <taxon>Actinomycetes</taxon>
        <taxon>Micrococcales</taxon>
        <taxon>Microbacteriaceae</taxon>
        <taxon>Microbacterium</taxon>
    </lineage>
</organism>
<dbReference type="Gene3D" id="2.40.30.100">
    <property type="entry name" value="AF2212/PG0164-like"/>
    <property type="match status" value="1"/>
</dbReference>
<dbReference type="InterPro" id="IPR037079">
    <property type="entry name" value="AF2212/PG0164-like_sf"/>
</dbReference>
<proteinExistence type="predicted"/>
<keyword evidence="2" id="KW-1185">Reference proteome</keyword>
<name>A0ABN2SIY0_9MICO</name>
<dbReference type="InterPro" id="IPR015018">
    <property type="entry name" value="DUF1905"/>
</dbReference>
<dbReference type="Proteomes" id="UP001500326">
    <property type="component" value="Unassembled WGS sequence"/>
</dbReference>